<keyword evidence="2" id="KW-1185">Reference proteome</keyword>
<dbReference type="Proteomes" id="UP000059680">
    <property type="component" value="Chromosome 12"/>
</dbReference>
<dbReference type="PaxDb" id="39947-A0A0P0Y8X6"/>
<reference evidence="1 2" key="2">
    <citation type="journal article" date="2013" name="Plant Cell Physiol.">
        <title>Rice Annotation Project Database (RAP-DB): an integrative and interactive database for rice genomics.</title>
        <authorList>
            <person name="Sakai H."/>
            <person name="Lee S.S."/>
            <person name="Tanaka T."/>
            <person name="Numa H."/>
            <person name="Kim J."/>
            <person name="Kawahara Y."/>
            <person name="Wakimoto H."/>
            <person name="Yang C.C."/>
            <person name="Iwamoto M."/>
            <person name="Abe T."/>
            <person name="Yamada Y."/>
            <person name="Muto A."/>
            <person name="Inokuchi H."/>
            <person name="Ikemura T."/>
            <person name="Matsumoto T."/>
            <person name="Sasaki T."/>
            <person name="Itoh T."/>
        </authorList>
    </citation>
    <scope>NUCLEOTIDE SEQUENCE [LARGE SCALE GENOMIC DNA]</scope>
    <source>
        <strain evidence="2">cv. Nipponbare</strain>
    </source>
</reference>
<accession>A0A0P0Y8X6</accession>
<dbReference type="EMBL" id="AP014968">
    <property type="protein sequence ID" value="BAT16684.1"/>
    <property type="molecule type" value="Genomic_DNA"/>
</dbReference>
<dbReference type="Gramene" id="Os12t0277650-00">
    <property type="protein sequence ID" value="Os12t0277650-00"/>
    <property type="gene ID" value="Os12g0277650"/>
</dbReference>
<sequence>MISRARTEAVVVPSPAESLVLLATFKCNHEKAFSIGSYSSIARAMVTPSFTTLGLPYSSSTTCITSWAEGDANGVGELLDAGLERRPGFLVEGDVLGVRPHH</sequence>
<evidence type="ECO:0000313" key="2">
    <source>
        <dbReference type="Proteomes" id="UP000059680"/>
    </source>
</evidence>
<gene>
    <name evidence="1" type="ordered locus">Os12g0277650</name>
    <name evidence="1" type="ORF">OSNPB_120277650</name>
</gene>
<dbReference type="InParanoid" id="A0A0P0Y8X6"/>
<proteinExistence type="predicted"/>
<name>A0A0P0Y8X6_ORYSJ</name>
<reference evidence="2" key="1">
    <citation type="journal article" date="2005" name="Nature">
        <title>The map-based sequence of the rice genome.</title>
        <authorList>
            <consortium name="International rice genome sequencing project (IRGSP)"/>
            <person name="Matsumoto T."/>
            <person name="Wu J."/>
            <person name="Kanamori H."/>
            <person name="Katayose Y."/>
            <person name="Fujisawa M."/>
            <person name="Namiki N."/>
            <person name="Mizuno H."/>
            <person name="Yamamoto K."/>
            <person name="Antonio B.A."/>
            <person name="Baba T."/>
            <person name="Sakata K."/>
            <person name="Nagamura Y."/>
            <person name="Aoki H."/>
            <person name="Arikawa K."/>
            <person name="Arita K."/>
            <person name="Bito T."/>
            <person name="Chiden Y."/>
            <person name="Fujitsuka N."/>
            <person name="Fukunaka R."/>
            <person name="Hamada M."/>
            <person name="Harada C."/>
            <person name="Hayashi A."/>
            <person name="Hijishita S."/>
            <person name="Honda M."/>
            <person name="Hosokawa S."/>
            <person name="Ichikawa Y."/>
            <person name="Idonuma A."/>
            <person name="Iijima M."/>
            <person name="Ikeda M."/>
            <person name="Ikeno M."/>
            <person name="Ito K."/>
            <person name="Ito S."/>
            <person name="Ito T."/>
            <person name="Ito Y."/>
            <person name="Ito Y."/>
            <person name="Iwabuchi A."/>
            <person name="Kamiya K."/>
            <person name="Karasawa W."/>
            <person name="Kurita K."/>
            <person name="Katagiri S."/>
            <person name="Kikuta A."/>
            <person name="Kobayashi H."/>
            <person name="Kobayashi N."/>
            <person name="Machita K."/>
            <person name="Maehara T."/>
            <person name="Masukawa M."/>
            <person name="Mizubayashi T."/>
            <person name="Mukai Y."/>
            <person name="Nagasaki H."/>
            <person name="Nagata Y."/>
            <person name="Naito S."/>
            <person name="Nakashima M."/>
            <person name="Nakama Y."/>
            <person name="Nakamichi Y."/>
            <person name="Nakamura M."/>
            <person name="Meguro A."/>
            <person name="Negishi M."/>
            <person name="Ohta I."/>
            <person name="Ohta T."/>
            <person name="Okamoto M."/>
            <person name="Ono N."/>
            <person name="Saji S."/>
            <person name="Sakaguchi M."/>
            <person name="Sakai K."/>
            <person name="Shibata M."/>
            <person name="Shimokawa T."/>
            <person name="Song J."/>
            <person name="Takazaki Y."/>
            <person name="Terasawa K."/>
            <person name="Tsugane M."/>
            <person name="Tsuji K."/>
            <person name="Ueda S."/>
            <person name="Waki K."/>
            <person name="Yamagata H."/>
            <person name="Yamamoto M."/>
            <person name="Yamamoto S."/>
            <person name="Yamane H."/>
            <person name="Yoshiki S."/>
            <person name="Yoshihara R."/>
            <person name="Yukawa K."/>
            <person name="Zhong H."/>
            <person name="Yano M."/>
            <person name="Yuan Q."/>
            <person name="Ouyang S."/>
            <person name="Liu J."/>
            <person name="Jones K.M."/>
            <person name="Gansberger K."/>
            <person name="Moffat K."/>
            <person name="Hill J."/>
            <person name="Bera J."/>
            <person name="Fadrosh D."/>
            <person name="Jin S."/>
            <person name="Johri S."/>
            <person name="Kim M."/>
            <person name="Overton L."/>
            <person name="Reardon M."/>
            <person name="Tsitrin T."/>
            <person name="Vuong H."/>
            <person name="Weaver B."/>
            <person name="Ciecko A."/>
            <person name="Tallon L."/>
            <person name="Jackson J."/>
            <person name="Pai G."/>
            <person name="Aken S.V."/>
            <person name="Utterback T."/>
            <person name="Reidmuller S."/>
            <person name="Feldblyum T."/>
            <person name="Hsiao J."/>
            <person name="Zismann V."/>
            <person name="Iobst S."/>
            <person name="de Vazeille A.R."/>
            <person name="Buell C.R."/>
            <person name="Ying K."/>
            <person name="Li Y."/>
            <person name="Lu T."/>
            <person name="Huang Y."/>
            <person name="Zhao Q."/>
            <person name="Feng Q."/>
            <person name="Zhang L."/>
            <person name="Zhu J."/>
            <person name="Weng Q."/>
            <person name="Mu J."/>
            <person name="Lu Y."/>
            <person name="Fan D."/>
            <person name="Liu Y."/>
            <person name="Guan J."/>
            <person name="Zhang Y."/>
            <person name="Yu S."/>
            <person name="Liu X."/>
            <person name="Zhang Y."/>
            <person name="Hong G."/>
            <person name="Han B."/>
            <person name="Choisne N."/>
            <person name="Demange N."/>
            <person name="Orjeda G."/>
            <person name="Samain S."/>
            <person name="Cattolico L."/>
            <person name="Pelletier E."/>
            <person name="Couloux A."/>
            <person name="Segurens B."/>
            <person name="Wincker P."/>
            <person name="D'Hont A."/>
            <person name="Scarpelli C."/>
            <person name="Weissenbach J."/>
            <person name="Salanoubat M."/>
            <person name="Quetier F."/>
            <person name="Yu Y."/>
            <person name="Kim H.R."/>
            <person name="Rambo T."/>
            <person name="Currie J."/>
            <person name="Collura K."/>
            <person name="Luo M."/>
            <person name="Yang T."/>
            <person name="Ammiraju J.S.S."/>
            <person name="Engler F."/>
            <person name="Soderlund C."/>
            <person name="Wing R.A."/>
            <person name="Palmer L.E."/>
            <person name="de la Bastide M."/>
            <person name="Spiegel L."/>
            <person name="Nascimento L."/>
            <person name="Zutavern T."/>
            <person name="O'Shaughnessy A."/>
            <person name="Dike S."/>
            <person name="Dedhia N."/>
            <person name="Preston R."/>
            <person name="Balija V."/>
            <person name="McCombie W.R."/>
            <person name="Chow T."/>
            <person name="Chen H."/>
            <person name="Chung M."/>
            <person name="Chen C."/>
            <person name="Shaw J."/>
            <person name="Wu H."/>
            <person name="Hsiao K."/>
            <person name="Chao Y."/>
            <person name="Chu M."/>
            <person name="Cheng C."/>
            <person name="Hour A."/>
            <person name="Lee P."/>
            <person name="Lin S."/>
            <person name="Lin Y."/>
            <person name="Liou J."/>
            <person name="Liu S."/>
            <person name="Hsing Y."/>
            <person name="Raghuvanshi S."/>
            <person name="Mohanty A."/>
            <person name="Bharti A.K."/>
            <person name="Gaur A."/>
            <person name="Gupta V."/>
            <person name="Kumar D."/>
            <person name="Ravi V."/>
            <person name="Vij S."/>
            <person name="Kapur A."/>
            <person name="Khurana P."/>
            <person name="Khurana P."/>
            <person name="Khurana J.P."/>
            <person name="Tyagi A.K."/>
            <person name="Gaikwad K."/>
            <person name="Singh A."/>
            <person name="Dalal V."/>
            <person name="Srivastava S."/>
            <person name="Dixit A."/>
            <person name="Pal A.K."/>
            <person name="Ghazi I.A."/>
            <person name="Yadav M."/>
            <person name="Pandit A."/>
            <person name="Bhargava A."/>
            <person name="Sureshbabu K."/>
            <person name="Batra K."/>
            <person name="Sharma T.R."/>
            <person name="Mohapatra T."/>
            <person name="Singh N.K."/>
            <person name="Messing J."/>
            <person name="Nelson A.B."/>
            <person name="Fuks G."/>
            <person name="Kavchok S."/>
            <person name="Keizer G."/>
            <person name="Linton E."/>
            <person name="Llaca V."/>
            <person name="Song R."/>
            <person name="Tanyolac B."/>
            <person name="Young S."/>
            <person name="Ho-Il K."/>
            <person name="Hahn J.H."/>
            <person name="Sangsakoo G."/>
            <person name="Vanavichit A."/>
            <person name="de Mattos Luiz.A.T."/>
            <person name="Zimmer P.D."/>
            <person name="Malone G."/>
            <person name="Dellagostin O."/>
            <person name="de Oliveira A.C."/>
            <person name="Bevan M."/>
            <person name="Bancroft I."/>
            <person name="Minx P."/>
            <person name="Cordum H."/>
            <person name="Wilson R."/>
            <person name="Cheng Z."/>
            <person name="Jin W."/>
            <person name="Jiang J."/>
            <person name="Leong S.A."/>
            <person name="Iwama H."/>
            <person name="Gojobori T."/>
            <person name="Itoh T."/>
            <person name="Niimura Y."/>
            <person name="Fujii Y."/>
            <person name="Habara T."/>
            <person name="Sakai H."/>
            <person name="Sato Y."/>
            <person name="Wilson G."/>
            <person name="Kumar K."/>
            <person name="McCouch S."/>
            <person name="Juretic N."/>
            <person name="Hoen D."/>
            <person name="Wright S."/>
            <person name="Bruskiewich R."/>
            <person name="Bureau T."/>
            <person name="Miyao A."/>
            <person name="Hirochika H."/>
            <person name="Nishikawa T."/>
            <person name="Kadowaki K."/>
            <person name="Sugiura M."/>
            <person name="Burr B."/>
            <person name="Sasaki T."/>
        </authorList>
    </citation>
    <scope>NUCLEOTIDE SEQUENCE [LARGE SCALE GENOMIC DNA]</scope>
    <source>
        <strain evidence="2">cv. Nipponbare</strain>
    </source>
</reference>
<protein>
    <submittedName>
        <fullName evidence="1">Os12g0277650 protein</fullName>
    </submittedName>
</protein>
<organism evidence="1 2">
    <name type="scientific">Oryza sativa subsp. japonica</name>
    <name type="common">Rice</name>
    <dbReference type="NCBI Taxonomy" id="39947"/>
    <lineage>
        <taxon>Eukaryota</taxon>
        <taxon>Viridiplantae</taxon>
        <taxon>Streptophyta</taxon>
        <taxon>Embryophyta</taxon>
        <taxon>Tracheophyta</taxon>
        <taxon>Spermatophyta</taxon>
        <taxon>Magnoliopsida</taxon>
        <taxon>Liliopsida</taxon>
        <taxon>Poales</taxon>
        <taxon>Poaceae</taxon>
        <taxon>BOP clade</taxon>
        <taxon>Oryzoideae</taxon>
        <taxon>Oryzeae</taxon>
        <taxon>Oryzinae</taxon>
        <taxon>Oryza</taxon>
        <taxon>Oryza sativa</taxon>
    </lineage>
</organism>
<reference evidence="1 2" key="3">
    <citation type="journal article" date="2013" name="Rice">
        <title>Improvement of the Oryza sativa Nipponbare reference genome using next generation sequence and optical map data.</title>
        <authorList>
            <person name="Kawahara Y."/>
            <person name="de la Bastide M."/>
            <person name="Hamilton J.P."/>
            <person name="Kanamori H."/>
            <person name="McCombie W.R."/>
            <person name="Ouyang S."/>
            <person name="Schwartz D.C."/>
            <person name="Tanaka T."/>
            <person name="Wu J."/>
            <person name="Zhou S."/>
            <person name="Childs K.L."/>
            <person name="Davidson R.M."/>
            <person name="Lin H."/>
            <person name="Quesada-Ocampo L."/>
            <person name="Vaillancourt B."/>
            <person name="Sakai H."/>
            <person name="Lee S.S."/>
            <person name="Kim J."/>
            <person name="Numa H."/>
            <person name="Itoh T."/>
            <person name="Buell C.R."/>
            <person name="Matsumoto T."/>
        </authorList>
    </citation>
    <scope>NUCLEOTIDE SEQUENCE [LARGE SCALE GENOMIC DNA]</scope>
    <source>
        <strain evidence="2">cv. Nipponbare</strain>
    </source>
</reference>
<dbReference type="AlphaFoldDB" id="A0A0P0Y8X6"/>
<evidence type="ECO:0000313" key="1">
    <source>
        <dbReference type="EMBL" id="BAT16684.1"/>
    </source>
</evidence>
<feature type="non-terminal residue" evidence="1">
    <location>
        <position position="1"/>
    </location>
</feature>